<dbReference type="Proteomes" id="UP000800984">
    <property type="component" value="Unassembled WGS sequence"/>
</dbReference>
<name>A0ABX0I1M0_9FLAO</name>
<protein>
    <submittedName>
        <fullName evidence="2">CDP-glucose 4,6-dehydratase</fullName>
        <ecNumber evidence="2">4.2.1.45</ecNumber>
    </submittedName>
</protein>
<evidence type="ECO:0000313" key="2">
    <source>
        <dbReference type="EMBL" id="NHM01087.1"/>
    </source>
</evidence>
<dbReference type="GO" id="GO:0047733">
    <property type="term" value="F:CDP-glucose 4,6-dehydratase activity"/>
    <property type="evidence" value="ECO:0007669"/>
    <property type="project" value="UniProtKB-EC"/>
</dbReference>
<dbReference type="InterPro" id="IPR036291">
    <property type="entry name" value="NAD(P)-bd_dom_sf"/>
</dbReference>
<dbReference type="Pfam" id="PF16363">
    <property type="entry name" value="GDP_Man_Dehyd"/>
    <property type="match status" value="1"/>
</dbReference>
<keyword evidence="3" id="KW-1185">Reference proteome</keyword>
<dbReference type="InterPro" id="IPR013445">
    <property type="entry name" value="CDP_4_6_deHydtase"/>
</dbReference>
<sequence>MENLVTSSLAYYTSNFQGKKVFVTGHTGFKGTWLLVLLDKLGALTKGYALAPENNKKIFEEIAQEITFESCIDTILNYDSLEREILAFQPDFIFHLAAQPLVRLSYEIPLETFQVNVIGTANVLNAARKLENACQIICITTDKVYHNKEEMYAYTENDPLGGYDPYSASKAACELVIDSYRKSYFNVQDFSTHQKGLASVRAGNVIGGGDWSTDRLLPDIMYSLQNDVEICVRNPNSIRPWQHVLEPLFGYLNLAIHLKNDPIKFGTSYNFGPSVADNLTVIEVVKQAIAVYGSGSYVVPELTQQPHEANLLQLDISKVKAHLNWEPKFSAAEAIALTVHWYKNHYHSTNAYQLIAQDIDRFFN</sequence>
<reference evidence="2 3" key="1">
    <citation type="submission" date="2020-02" db="EMBL/GenBank/DDBJ databases">
        <authorList>
            <person name="Chen W.-M."/>
        </authorList>
    </citation>
    <scope>NUCLEOTIDE SEQUENCE [LARGE SCALE GENOMIC DNA]</scope>
    <source>
        <strain evidence="2 3">KDG-16</strain>
    </source>
</reference>
<dbReference type="PANTHER" id="PTHR43000">
    <property type="entry name" value="DTDP-D-GLUCOSE 4,6-DEHYDRATASE-RELATED"/>
    <property type="match status" value="1"/>
</dbReference>
<proteinExistence type="predicted"/>
<dbReference type="InterPro" id="IPR016040">
    <property type="entry name" value="NAD(P)-bd_dom"/>
</dbReference>
<dbReference type="Gene3D" id="3.40.50.720">
    <property type="entry name" value="NAD(P)-binding Rossmann-like Domain"/>
    <property type="match status" value="1"/>
</dbReference>
<dbReference type="Gene3D" id="3.90.25.10">
    <property type="entry name" value="UDP-galactose 4-epimerase, domain 1"/>
    <property type="match status" value="1"/>
</dbReference>
<dbReference type="SUPFAM" id="SSF51735">
    <property type="entry name" value="NAD(P)-binding Rossmann-fold domains"/>
    <property type="match status" value="1"/>
</dbReference>
<feature type="domain" description="NAD(P)-binding" evidence="1">
    <location>
        <begin position="22"/>
        <end position="336"/>
    </location>
</feature>
<dbReference type="EMBL" id="JAAJBT010000002">
    <property type="protein sequence ID" value="NHM01087.1"/>
    <property type="molecule type" value="Genomic_DNA"/>
</dbReference>
<dbReference type="RefSeq" id="WP_166076143.1">
    <property type="nucleotide sequence ID" value="NZ_JAAJBT010000002.1"/>
</dbReference>
<dbReference type="EC" id="4.2.1.45" evidence="2"/>
<comment type="caution">
    <text evidence="2">The sequence shown here is derived from an EMBL/GenBank/DDBJ whole genome shotgun (WGS) entry which is preliminary data.</text>
</comment>
<gene>
    <name evidence="2" type="primary">rfbG</name>
    <name evidence="2" type="ORF">G4D72_03070</name>
</gene>
<keyword evidence="2" id="KW-0456">Lyase</keyword>
<dbReference type="NCBIfam" id="TIGR02622">
    <property type="entry name" value="CDP_4_6_dhtase"/>
    <property type="match status" value="1"/>
</dbReference>
<accession>A0ABX0I1M0</accession>
<evidence type="ECO:0000313" key="3">
    <source>
        <dbReference type="Proteomes" id="UP000800984"/>
    </source>
</evidence>
<organism evidence="2 3">
    <name type="scientific">Flavobacterium difficile</name>
    <dbReference type="NCBI Taxonomy" id="2709659"/>
    <lineage>
        <taxon>Bacteria</taxon>
        <taxon>Pseudomonadati</taxon>
        <taxon>Bacteroidota</taxon>
        <taxon>Flavobacteriia</taxon>
        <taxon>Flavobacteriales</taxon>
        <taxon>Flavobacteriaceae</taxon>
        <taxon>Flavobacterium</taxon>
    </lineage>
</organism>
<evidence type="ECO:0000259" key="1">
    <source>
        <dbReference type="Pfam" id="PF16363"/>
    </source>
</evidence>